<dbReference type="PANTHER" id="PTHR30509:SF9">
    <property type="entry name" value="MULTIDRUG RESISTANCE PROTEIN MDTO"/>
    <property type="match status" value="1"/>
</dbReference>
<dbReference type="Proteomes" id="UP001476583">
    <property type="component" value="Chromosome"/>
</dbReference>
<keyword evidence="5 7" id="KW-1133">Transmembrane helix</keyword>
<dbReference type="InterPro" id="IPR006726">
    <property type="entry name" value="PHBA_efflux_AaeB/fusaric-R"/>
</dbReference>
<keyword evidence="4 7" id="KW-0812">Transmembrane</keyword>
<organism evidence="8 9">
    <name type="scientific">Ectopseudomonas mendocina</name>
    <name type="common">Pseudomonas mendocina</name>
    <dbReference type="NCBI Taxonomy" id="300"/>
    <lineage>
        <taxon>Bacteria</taxon>
        <taxon>Pseudomonadati</taxon>
        <taxon>Pseudomonadota</taxon>
        <taxon>Gammaproteobacteria</taxon>
        <taxon>Pseudomonadales</taxon>
        <taxon>Pseudomonadaceae</taxon>
        <taxon>Ectopseudomonas</taxon>
    </lineage>
</organism>
<feature type="transmembrane region" description="Helical" evidence="7">
    <location>
        <begin position="398"/>
        <end position="421"/>
    </location>
</feature>
<feature type="transmembrane region" description="Helical" evidence="7">
    <location>
        <begin position="477"/>
        <end position="499"/>
    </location>
</feature>
<accession>A0ABZ2RRW4</accession>
<sequence>MPNFLKPFLSPSLRAVQFAIKTVLGAFLALWCALRFGLDQPQWAMMTAVIVAQPLSGMVVQKAIARLLGTLVGATMSIVVMALFSQAPWMFLAAVALWLGLCTAASTMMRSAWAYAFVLAGYTVGIICLPSLGNPLNVFEEAVARATEISLGIICASVVQIILWPVRVNHQLVGQAQETWRAGLQAAQQSLSGESLPRQGLLGMLGRIVAVDAQREHAWFEGYQGRLRAQAVRLMSRDLLAMLRLARGVARQWRQLTANEAVEVSSWLTRVRDGLDSPEATDWSDLHDQLVEALSAQQWSASQQHCLDRLALFIRTLIAAKRSLDAVCHAQPIRELPPALSWHHDWQTAAFFGARSALAFLLVACFWMATAWPSATGAMVLCAVVCSLFASRDNAIQLGVMFLRGTIWAIPVAFVVAQLLIPIVYDFELLSLVLGVPMFVGALAMGSPATGAVATAFCMHLVVLSLAPAGVTNDVPFFINDALGLVIGVSCAVLAFKLISLRNRNWLGRRLLQATARDMGRLARLSLVGAENWFGGRMADRLVQLARYYPVGSGQSQGVWEEGVAALDLGDELLQLRSCIQEIPGLASDWNQFVVRYEAVINYGPKLDRQEALDPAINNLSEVLMALPSSSDRRLAQSALVQLRSGWRHWCAMHGDVYGAA</sequence>
<evidence type="ECO:0000256" key="3">
    <source>
        <dbReference type="ARBA" id="ARBA00022475"/>
    </source>
</evidence>
<evidence type="ECO:0000256" key="1">
    <source>
        <dbReference type="ARBA" id="ARBA00004651"/>
    </source>
</evidence>
<feature type="transmembrane region" description="Helical" evidence="7">
    <location>
        <begin position="15"/>
        <end position="38"/>
    </location>
</feature>
<evidence type="ECO:0000256" key="6">
    <source>
        <dbReference type="ARBA" id="ARBA00023136"/>
    </source>
</evidence>
<evidence type="ECO:0000256" key="5">
    <source>
        <dbReference type="ARBA" id="ARBA00022989"/>
    </source>
</evidence>
<comment type="subcellular location">
    <subcellularLocation>
        <location evidence="1">Cell membrane</location>
        <topology evidence="1">Multi-pass membrane protein</topology>
    </subcellularLocation>
</comment>
<evidence type="ECO:0000313" key="8">
    <source>
        <dbReference type="EMBL" id="WXL27426.1"/>
    </source>
</evidence>
<feature type="transmembrane region" description="Helical" evidence="7">
    <location>
        <begin position="89"/>
        <end position="106"/>
    </location>
</feature>
<feature type="transmembrane region" description="Helical" evidence="7">
    <location>
        <begin position="427"/>
        <end position="445"/>
    </location>
</feature>
<keyword evidence="9" id="KW-1185">Reference proteome</keyword>
<dbReference type="EMBL" id="CP148074">
    <property type="protein sequence ID" value="WXL27426.1"/>
    <property type="molecule type" value="Genomic_DNA"/>
</dbReference>
<evidence type="ECO:0000256" key="2">
    <source>
        <dbReference type="ARBA" id="ARBA00022448"/>
    </source>
</evidence>
<evidence type="ECO:0000313" key="9">
    <source>
        <dbReference type="Proteomes" id="UP001476583"/>
    </source>
</evidence>
<feature type="transmembrane region" description="Helical" evidence="7">
    <location>
        <begin position="63"/>
        <end position="83"/>
    </location>
</feature>
<name>A0ABZ2RRW4_ECTME</name>
<protein>
    <submittedName>
        <fullName evidence="8">FUSC family protein</fullName>
    </submittedName>
</protein>
<dbReference type="PANTHER" id="PTHR30509">
    <property type="entry name" value="P-HYDROXYBENZOIC ACID EFFLUX PUMP SUBUNIT-RELATED"/>
    <property type="match status" value="1"/>
</dbReference>
<feature type="transmembrane region" description="Helical" evidence="7">
    <location>
        <begin position="113"/>
        <end position="132"/>
    </location>
</feature>
<gene>
    <name evidence="8" type="ORF">WG219_08210</name>
</gene>
<keyword evidence="3" id="KW-1003">Cell membrane</keyword>
<evidence type="ECO:0000256" key="7">
    <source>
        <dbReference type="SAM" id="Phobius"/>
    </source>
</evidence>
<keyword evidence="2" id="KW-0813">Transport</keyword>
<reference evidence="8 9" key="1">
    <citation type="submission" date="2024-03" db="EMBL/GenBank/DDBJ databases">
        <title>Complete genome of BD2.</title>
        <authorList>
            <person name="Cao G."/>
        </authorList>
    </citation>
    <scope>NUCLEOTIDE SEQUENCE [LARGE SCALE GENOMIC DNA]</scope>
    <source>
        <strain evidence="8 9">BD2</strain>
    </source>
</reference>
<keyword evidence="6 7" id="KW-0472">Membrane</keyword>
<feature type="transmembrane region" description="Helical" evidence="7">
    <location>
        <begin position="144"/>
        <end position="166"/>
    </location>
</feature>
<proteinExistence type="predicted"/>
<feature type="transmembrane region" description="Helical" evidence="7">
    <location>
        <begin position="349"/>
        <end position="369"/>
    </location>
</feature>
<dbReference type="Pfam" id="PF04632">
    <property type="entry name" value="FUSC"/>
    <property type="match status" value="1"/>
</dbReference>
<evidence type="ECO:0000256" key="4">
    <source>
        <dbReference type="ARBA" id="ARBA00022692"/>
    </source>
</evidence>